<proteinExistence type="predicted"/>
<dbReference type="EMBL" id="JBJQOH010000007">
    <property type="protein sequence ID" value="KAL3680359.1"/>
    <property type="molecule type" value="Genomic_DNA"/>
</dbReference>
<comment type="caution">
    <text evidence="2">The sequence shown here is derived from an EMBL/GenBank/DDBJ whole genome shotgun (WGS) entry which is preliminary data.</text>
</comment>
<gene>
    <name evidence="2" type="ORF">R1sor_023315</name>
</gene>
<protein>
    <submittedName>
        <fullName evidence="2">Uncharacterized protein</fullName>
    </submittedName>
</protein>
<dbReference type="PANTHER" id="PTHR34196:SF2">
    <property type="entry name" value="OS02G0697700 PROTEIN"/>
    <property type="match status" value="1"/>
</dbReference>
<keyword evidence="3" id="KW-1185">Reference proteome</keyword>
<evidence type="ECO:0000313" key="2">
    <source>
        <dbReference type="EMBL" id="KAL3680359.1"/>
    </source>
</evidence>
<accession>A0ABD3GTB0</accession>
<reference evidence="2 3" key="1">
    <citation type="submission" date="2024-09" db="EMBL/GenBank/DDBJ databases">
        <title>Chromosome-scale assembly of Riccia sorocarpa.</title>
        <authorList>
            <person name="Paukszto L."/>
        </authorList>
    </citation>
    <scope>NUCLEOTIDE SEQUENCE [LARGE SCALE GENOMIC DNA]</scope>
    <source>
        <strain evidence="2">LP-2024</strain>
        <tissue evidence="2">Aerial parts of the thallus</tissue>
    </source>
</reference>
<evidence type="ECO:0000256" key="1">
    <source>
        <dbReference type="SAM" id="MobiDB-lite"/>
    </source>
</evidence>
<dbReference type="AlphaFoldDB" id="A0ABD3GTB0"/>
<sequence>MAMVGLFSRISGKTAHRPHQCLEKKAATNIVKETPVNSHGVEPYEEFSPVEHPSEPPDIDKAVRCPPPEPCIVHDGRIWKERVVSARRRMDMAKEQDGTPGGRRKAYNSERVIFPSLSAPEHMLRKYLE</sequence>
<feature type="region of interest" description="Disordered" evidence="1">
    <location>
        <begin position="33"/>
        <end position="62"/>
    </location>
</feature>
<evidence type="ECO:0000313" key="3">
    <source>
        <dbReference type="Proteomes" id="UP001633002"/>
    </source>
</evidence>
<organism evidence="2 3">
    <name type="scientific">Riccia sorocarpa</name>
    <dbReference type="NCBI Taxonomy" id="122646"/>
    <lineage>
        <taxon>Eukaryota</taxon>
        <taxon>Viridiplantae</taxon>
        <taxon>Streptophyta</taxon>
        <taxon>Embryophyta</taxon>
        <taxon>Marchantiophyta</taxon>
        <taxon>Marchantiopsida</taxon>
        <taxon>Marchantiidae</taxon>
        <taxon>Marchantiales</taxon>
        <taxon>Ricciaceae</taxon>
        <taxon>Riccia</taxon>
    </lineage>
</organism>
<name>A0ABD3GTB0_9MARC</name>
<feature type="compositionally biased region" description="Basic and acidic residues" evidence="1">
    <location>
        <begin position="52"/>
        <end position="62"/>
    </location>
</feature>
<dbReference type="Proteomes" id="UP001633002">
    <property type="component" value="Unassembled WGS sequence"/>
</dbReference>
<dbReference type="PANTHER" id="PTHR34196">
    <property type="entry name" value="OS02G0697700 PROTEIN"/>
    <property type="match status" value="1"/>
</dbReference>